<sequence>MNRTMEDERWVADEATLLLLRYAHHGPEQRQCSAVRIAATLGGSYSADIATVRRHTPTAPPSPVVAARYGLTAP</sequence>
<evidence type="ECO:0000313" key="2">
    <source>
        <dbReference type="Proteomes" id="UP001396898"/>
    </source>
</evidence>
<organism evidence="1 2">
    <name type="scientific">Apiospora marii</name>
    <dbReference type="NCBI Taxonomy" id="335849"/>
    <lineage>
        <taxon>Eukaryota</taxon>
        <taxon>Fungi</taxon>
        <taxon>Dikarya</taxon>
        <taxon>Ascomycota</taxon>
        <taxon>Pezizomycotina</taxon>
        <taxon>Sordariomycetes</taxon>
        <taxon>Xylariomycetidae</taxon>
        <taxon>Amphisphaeriales</taxon>
        <taxon>Apiosporaceae</taxon>
        <taxon>Apiospora</taxon>
    </lineage>
</organism>
<evidence type="ECO:0000313" key="1">
    <source>
        <dbReference type="EMBL" id="KAK8027750.1"/>
    </source>
</evidence>
<dbReference type="Proteomes" id="UP001396898">
    <property type="component" value="Unassembled WGS sequence"/>
</dbReference>
<accession>A0ABR1S8P5</accession>
<gene>
    <name evidence="1" type="ORF">PG991_004806</name>
</gene>
<name>A0ABR1S8P5_9PEZI</name>
<dbReference type="EMBL" id="JAQQWI010000007">
    <property type="protein sequence ID" value="KAK8027750.1"/>
    <property type="molecule type" value="Genomic_DNA"/>
</dbReference>
<comment type="caution">
    <text evidence="1">The sequence shown here is derived from an EMBL/GenBank/DDBJ whole genome shotgun (WGS) entry which is preliminary data.</text>
</comment>
<protein>
    <submittedName>
        <fullName evidence="1">Uncharacterized protein</fullName>
    </submittedName>
</protein>
<keyword evidence="2" id="KW-1185">Reference proteome</keyword>
<proteinExistence type="predicted"/>
<reference evidence="1 2" key="1">
    <citation type="submission" date="2023-01" db="EMBL/GenBank/DDBJ databases">
        <title>Analysis of 21 Apiospora genomes using comparative genomics revels a genus with tremendous synthesis potential of carbohydrate active enzymes and secondary metabolites.</title>
        <authorList>
            <person name="Sorensen T."/>
        </authorList>
    </citation>
    <scope>NUCLEOTIDE SEQUENCE [LARGE SCALE GENOMIC DNA]</scope>
    <source>
        <strain evidence="1 2">CBS 20057</strain>
    </source>
</reference>